<reference evidence="1 2" key="1">
    <citation type="submission" date="2019-12" db="EMBL/GenBank/DDBJ databases">
        <authorList>
            <person name="Li C."/>
            <person name="Zhao J."/>
        </authorList>
    </citation>
    <scope>NUCLEOTIDE SEQUENCE [LARGE SCALE GENOMIC DNA]</scope>
    <source>
        <strain evidence="1 2">NEAU-DD11</strain>
    </source>
</reference>
<dbReference type="AlphaFoldDB" id="A0A7X3FXV8"/>
<proteinExistence type="predicted"/>
<name>A0A7X3FXV8_9BURK</name>
<dbReference type="Proteomes" id="UP000443353">
    <property type="component" value="Unassembled WGS sequence"/>
</dbReference>
<protein>
    <submittedName>
        <fullName evidence="1">Uncharacterized protein</fullName>
    </submittedName>
</protein>
<accession>A0A7X3FXV8</accession>
<sequence length="432" mass="47226">MALIKHAGVNCTDAYNSIFSDAHVRCASGSSVRDEPHFVRDLISEQTVRRLNAESPNLYDQNVNAVNFRATFLHGSPYAKFTAGQENPRCELADGMFVVYVTEPAGNGIHRVTRRAACLLMVKRSGDQRPLTFPYDPVNGPDPVGTDHSQFYLFHRWPRFELQTGYASPPKGHGFYQIAVPPNGAGAAAHDIGKFGVLWDHGSGRTTWKTNQNPVHWLAGEPIPGTPVDPAHESLGKLLEDLVDGAKGAGREFRPAPSNPGGWDGLMGTLLGYPIAGPTAPGAAPLTVDSIMAKWTWGGKQKRDVNPLGLGFLAQHRSPIGLDVFEALDTVRGTIAQHARQLAFGDFDHLPFHARHAFPLHYLNDAMKPTPPHFSDLAGEAPLPRFPVLIATVTRFRSDELPLESRALTLEQRATATDRAIQQAYDLLGYLN</sequence>
<dbReference type="EMBL" id="WSES01000002">
    <property type="protein sequence ID" value="MVW60060.1"/>
    <property type="molecule type" value="Genomic_DNA"/>
</dbReference>
<gene>
    <name evidence="1" type="ORF">GPY61_08945</name>
</gene>
<keyword evidence="2" id="KW-1185">Reference proteome</keyword>
<dbReference type="RefSeq" id="WP_160408222.1">
    <property type="nucleotide sequence ID" value="NZ_WSES01000002.1"/>
</dbReference>
<comment type="caution">
    <text evidence="1">The sequence shown here is derived from an EMBL/GenBank/DDBJ whole genome shotgun (WGS) entry which is preliminary data.</text>
</comment>
<evidence type="ECO:0000313" key="1">
    <source>
        <dbReference type="EMBL" id="MVW60060.1"/>
    </source>
</evidence>
<organism evidence="1 2">
    <name type="scientific">Massilia cellulosiltytica</name>
    <dbReference type="NCBI Taxonomy" id="2683234"/>
    <lineage>
        <taxon>Bacteria</taxon>
        <taxon>Pseudomonadati</taxon>
        <taxon>Pseudomonadota</taxon>
        <taxon>Betaproteobacteria</taxon>
        <taxon>Burkholderiales</taxon>
        <taxon>Oxalobacteraceae</taxon>
        <taxon>Telluria group</taxon>
        <taxon>Massilia</taxon>
    </lineage>
</organism>
<evidence type="ECO:0000313" key="2">
    <source>
        <dbReference type="Proteomes" id="UP000443353"/>
    </source>
</evidence>